<sequence length="124" mass="13780">MSTDRYETGVKIRREVNGDEVVDRILNDTDEFSRPIQDLVTEYCWGEIWGRPGLDRRSRSILNIGMLAAMDRPDALAGHIRSGLVNGLTREEVQECLLQVAVYAGMPAGLAAFKVAREVLGDDS</sequence>
<organism evidence="2 3">
    <name type="scientific">Arthrobacter gyeryongensis</name>
    <dbReference type="NCBI Taxonomy" id="1650592"/>
    <lineage>
        <taxon>Bacteria</taxon>
        <taxon>Bacillati</taxon>
        <taxon>Actinomycetota</taxon>
        <taxon>Actinomycetes</taxon>
        <taxon>Micrococcales</taxon>
        <taxon>Micrococcaceae</taxon>
        <taxon>Arthrobacter</taxon>
    </lineage>
</organism>
<evidence type="ECO:0000313" key="3">
    <source>
        <dbReference type="Proteomes" id="UP001500200"/>
    </source>
</evidence>
<dbReference type="EMBL" id="BAABKK010000011">
    <property type="protein sequence ID" value="GAA5194075.1"/>
    <property type="molecule type" value="Genomic_DNA"/>
</dbReference>
<dbReference type="PANTHER" id="PTHR33570">
    <property type="entry name" value="4-CARBOXYMUCONOLACTONE DECARBOXYLASE FAMILY PROTEIN"/>
    <property type="match status" value="1"/>
</dbReference>
<dbReference type="SUPFAM" id="SSF69118">
    <property type="entry name" value="AhpD-like"/>
    <property type="match status" value="1"/>
</dbReference>
<feature type="domain" description="Carboxymuconolactone decarboxylase-like" evidence="1">
    <location>
        <begin position="36"/>
        <end position="118"/>
    </location>
</feature>
<reference evidence="3" key="1">
    <citation type="journal article" date="2019" name="Int. J. Syst. Evol. Microbiol.">
        <title>The Global Catalogue of Microorganisms (GCM) 10K type strain sequencing project: providing services to taxonomists for standard genome sequencing and annotation.</title>
        <authorList>
            <consortium name="The Broad Institute Genomics Platform"/>
            <consortium name="The Broad Institute Genome Sequencing Center for Infectious Disease"/>
            <person name="Wu L."/>
            <person name="Ma J."/>
        </authorList>
    </citation>
    <scope>NUCLEOTIDE SEQUENCE [LARGE SCALE GENOMIC DNA]</scope>
    <source>
        <strain evidence="3">JCM 18514</strain>
    </source>
</reference>
<name>A0ABP9SFD1_9MICC</name>
<keyword evidence="3" id="KW-1185">Reference proteome</keyword>
<accession>A0ABP9SFD1</accession>
<gene>
    <name evidence="2" type="ORF">GCM10023346_20650</name>
</gene>
<dbReference type="InterPro" id="IPR052512">
    <property type="entry name" value="4CMD/NDH-1_regulator"/>
</dbReference>
<evidence type="ECO:0000313" key="2">
    <source>
        <dbReference type="EMBL" id="GAA5194075.1"/>
    </source>
</evidence>
<dbReference type="Proteomes" id="UP001500200">
    <property type="component" value="Unassembled WGS sequence"/>
</dbReference>
<comment type="caution">
    <text evidence="2">The sequence shown here is derived from an EMBL/GenBank/DDBJ whole genome shotgun (WGS) entry which is preliminary data.</text>
</comment>
<dbReference type="InterPro" id="IPR029032">
    <property type="entry name" value="AhpD-like"/>
</dbReference>
<proteinExistence type="predicted"/>
<dbReference type="Gene3D" id="1.20.1290.10">
    <property type="entry name" value="AhpD-like"/>
    <property type="match status" value="1"/>
</dbReference>
<dbReference type="PANTHER" id="PTHR33570:SF2">
    <property type="entry name" value="CARBOXYMUCONOLACTONE DECARBOXYLASE-LIKE DOMAIN-CONTAINING PROTEIN"/>
    <property type="match status" value="1"/>
</dbReference>
<evidence type="ECO:0000259" key="1">
    <source>
        <dbReference type="Pfam" id="PF02627"/>
    </source>
</evidence>
<dbReference type="RefSeq" id="WP_345449243.1">
    <property type="nucleotide sequence ID" value="NZ_BAABKK010000011.1"/>
</dbReference>
<dbReference type="Pfam" id="PF02627">
    <property type="entry name" value="CMD"/>
    <property type="match status" value="1"/>
</dbReference>
<protein>
    <submittedName>
        <fullName evidence="2">Carboxymuconolactone decarboxylase family protein</fullName>
    </submittedName>
</protein>
<dbReference type="InterPro" id="IPR003779">
    <property type="entry name" value="CMD-like"/>
</dbReference>